<evidence type="ECO:0000256" key="3">
    <source>
        <dbReference type="ARBA" id="ARBA00010951"/>
    </source>
</evidence>
<dbReference type="GO" id="GO:0005737">
    <property type="term" value="C:cytoplasm"/>
    <property type="evidence" value="ECO:0007669"/>
    <property type="project" value="TreeGrafter"/>
</dbReference>
<feature type="binding site" evidence="14">
    <location>
        <position position="142"/>
    </location>
    <ligand>
        <name>Zn(2+)</name>
        <dbReference type="ChEBI" id="CHEBI:29105"/>
    </ligand>
</feature>
<dbReference type="InterPro" id="IPR019779">
    <property type="entry name" value="GalP_UDPtransf1_His-AS"/>
</dbReference>
<feature type="binding site" evidence="14">
    <location>
        <position position="79"/>
    </location>
    <ligand>
        <name>Zn(2+)</name>
        <dbReference type="ChEBI" id="CHEBI:29105"/>
    </ligand>
</feature>
<evidence type="ECO:0000256" key="1">
    <source>
        <dbReference type="ARBA" id="ARBA00001107"/>
    </source>
</evidence>
<comment type="cofactor">
    <cofactor evidence="14">
        <name>Zn(2+)</name>
        <dbReference type="ChEBI" id="CHEBI:29105"/>
    </cofactor>
    <text evidence="14">Binds 1 zinc ion per subunit.</text>
</comment>
<keyword evidence="9 14" id="KW-0862">Zinc</keyword>
<dbReference type="SUPFAM" id="SSF54197">
    <property type="entry name" value="HIT-like"/>
    <property type="match status" value="2"/>
</dbReference>
<feature type="domain" description="Galactose-1-phosphate uridyl transferase N-terminal" evidence="16">
    <location>
        <begin position="48"/>
        <end position="204"/>
    </location>
</feature>
<reference evidence="18" key="1">
    <citation type="journal article" date="2021" name="Nat. Microbiol.">
        <title>Cocultivation of an ultrasmall environmental parasitic bacterium with lytic ability against bacteria associated with wastewater foams.</title>
        <authorList>
            <person name="Batinovic S."/>
            <person name="Rose J.J.A."/>
            <person name="Ratcliffe J."/>
            <person name="Seviour R.J."/>
            <person name="Petrovski S."/>
        </authorList>
    </citation>
    <scope>NUCLEOTIDE SEQUENCE</scope>
    <source>
        <strain evidence="18">CON44</strain>
    </source>
</reference>
<comment type="similarity">
    <text evidence="3 15">Belongs to the galactose-1-phosphate uridylyltransferase type 1 family.</text>
</comment>
<keyword evidence="7 15" id="KW-0548">Nucleotidyltransferase</keyword>
<dbReference type="PANTHER" id="PTHR11943:SF1">
    <property type="entry name" value="GALACTOSE-1-PHOSPHATE URIDYLYLTRANSFERASE"/>
    <property type="match status" value="1"/>
</dbReference>
<feature type="active site" description="Tele-UMP-histidine intermediate" evidence="13">
    <location>
        <position position="195"/>
    </location>
</feature>
<protein>
    <recommendedName>
        <fullName evidence="5 12">Galactose-1-phosphate uridylyltransferase</fullName>
        <ecNumber evidence="4 12">2.7.7.12</ecNumber>
    </recommendedName>
</protein>
<sequence length="387" mass="43207">MTRTVAAPTRSTLADGREILFFALAAPPRIHEDRRDLPARAPGSPTELRFDTQLGDWVMMAPTRQERTYKPPRTMCPLCPDADGLSSEIPANGYDVAVFENRFPSLSSARAGSGFILPPPAGYGTAVDGYGRCEVVCFSSDHDGSFSKLTARHARLVIDAWTERTRDLLGRDGIEEVHCFENRGEEIGVTLSHPHGQIYAYPFLTHRTATVLTRARGHRHATGRNLFSDIIARETEEGERVIVRTEHVTAFVPFAARWPAEVHIYPNRHCHNLTELTDAEADDLARVYLTVLRAYDALYDCPLPYIASWHQYRSTGDERSNDTRSDSAATQSEGYLHAEMFSVRRSADKLKYLAGSESARDAFVTDKLPEQVATDLREAIARTGELL</sequence>
<evidence type="ECO:0000256" key="7">
    <source>
        <dbReference type="ARBA" id="ARBA00022695"/>
    </source>
</evidence>
<dbReference type="UniPathway" id="UPA00214"/>
<keyword evidence="10 15" id="KW-0299">Galactose metabolism</keyword>
<dbReference type="GO" id="GO:0008108">
    <property type="term" value="F:UDP-glucose:hexose-1-phosphate uridylyltransferase activity"/>
    <property type="evidence" value="ECO:0007669"/>
    <property type="project" value="UniProtKB-UniRule"/>
</dbReference>
<evidence type="ECO:0000256" key="11">
    <source>
        <dbReference type="ARBA" id="ARBA00023277"/>
    </source>
</evidence>
<evidence type="ECO:0000256" key="15">
    <source>
        <dbReference type="RuleBase" id="RU000506"/>
    </source>
</evidence>
<keyword evidence="6 15" id="KW-0808">Transferase</keyword>
<dbReference type="PANTHER" id="PTHR11943">
    <property type="entry name" value="GALACTOSE-1-PHOSPHATE URIDYLYLTRANSFERASE"/>
    <property type="match status" value="1"/>
</dbReference>
<dbReference type="Pfam" id="PF02744">
    <property type="entry name" value="GalP_UDP_tr_C"/>
    <property type="match status" value="1"/>
</dbReference>
<evidence type="ECO:0000256" key="14">
    <source>
        <dbReference type="PIRSR" id="PIRSR000808-3"/>
    </source>
</evidence>
<comment type="catalytic activity">
    <reaction evidence="1 15">
        <text>alpha-D-galactose 1-phosphate + UDP-alpha-D-glucose = alpha-D-glucose 1-phosphate + UDP-alpha-D-galactose</text>
        <dbReference type="Rhea" id="RHEA:13989"/>
        <dbReference type="ChEBI" id="CHEBI:58336"/>
        <dbReference type="ChEBI" id="CHEBI:58601"/>
        <dbReference type="ChEBI" id="CHEBI:58885"/>
        <dbReference type="ChEBI" id="CHEBI:66914"/>
        <dbReference type="EC" id="2.7.7.12"/>
    </reaction>
</comment>
<comment type="pathway">
    <text evidence="2 15">Carbohydrate metabolism; galactose metabolism.</text>
</comment>
<accession>A0A857LKR5</accession>
<dbReference type="PROSITE" id="PS00117">
    <property type="entry name" value="GAL_P_UDP_TRANSF_I"/>
    <property type="match status" value="1"/>
</dbReference>
<dbReference type="GO" id="GO:0008270">
    <property type="term" value="F:zinc ion binding"/>
    <property type="evidence" value="ECO:0007669"/>
    <property type="project" value="InterPro"/>
</dbReference>
<evidence type="ECO:0000256" key="4">
    <source>
        <dbReference type="ARBA" id="ARBA00012384"/>
    </source>
</evidence>
<dbReference type="GO" id="GO:0033499">
    <property type="term" value="P:galactose catabolic process via UDP-galactose, Leloir pathway"/>
    <property type="evidence" value="ECO:0007669"/>
    <property type="project" value="TreeGrafter"/>
</dbReference>
<evidence type="ECO:0000313" key="18">
    <source>
        <dbReference type="EMBL" id="QHN38726.1"/>
    </source>
</evidence>
<dbReference type="NCBIfam" id="TIGR00209">
    <property type="entry name" value="galT_1"/>
    <property type="match status" value="1"/>
</dbReference>
<evidence type="ECO:0000256" key="9">
    <source>
        <dbReference type="ARBA" id="ARBA00022833"/>
    </source>
</evidence>
<feature type="domain" description="Galactose-1-phosphate uridyl transferase C-terminal" evidence="17">
    <location>
        <begin position="220"/>
        <end position="319"/>
    </location>
</feature>
<dbReference type="Gene3D" id="3.30.428.10">
    <property type="entry name" value="HIT-like"/>
    <property type="match status" value="2"/>
</dbReference>
<dbReference type="EC" id="2.7.7.12" evidence="4 12"/>
<evidence type="ECO:0000256" key="8">
    <source>
        <dbReference type="ARBA" id="ARBA00022723"/>
    </source>
</evidence>
<dbReference type="InterPro" id="IPR005849">
    <property type="entry name" value="GalP_Utransf_N"/>
</dbReference>
<evidence type="ECO:0000256" key="13">
    <source>
        <dbReference type="PIRSR" id="PIRSR000808-1"/>
    </source>
</evidence>
<feature type="binding site" evidence="14">
    <location>
        <position position="193"/>
    </location>
    <ligand>
        <name>Zn(2+)</name>
        <dbReference type="ChEBI" id="CHEBI:29105"/>
    </ligand>
</feature>
<evidence type="ECO:0000256" key="10">
    <source>
        <dbReference type="ARBA" id="ARBA00023144"/>
    </source>
</evidence>
<dbReference type="EMBL" id="CP045810">
    <property type="protein sequence ID" value="QHN38726.1"/>
    <property type="molecule type" value="Genomic_DNA"/>
</dbReference>
<dbReference type="Pfam" id="PF01087">
    <property type="entry name" value="GalP_UDP_transf"/>
    <property type="match status" value="1"/>
</dbReference>
<evidence type="ECO:0000256" key="5">
    <source>
        <dbReference type="ARBA" id="ARBA00016340"/>
    </source>
</evidence>
<proteinExistence type="inferred from homology"/>
<dbReference type="InterPro" id="IPR001937">
    <property type="entry name" value="GalP_UDPtransf1"/>
</dbReference>
<dbReference type="PIRSF" id="PIRSF000808">
    <property type="entry name" value="GalT"/>
    <property type="match status" value="1"/>
</dbReference>
<dbReference type="InterPro" id="IPR005850">
    <property type="entry name" value="GalP_Utransf_C"/>
</dbReference>
<evidence type="ECO:0000256" key="2">
    <source>
        <dbReference type="ARBA" id="ARBA00004947"/>
    </source>
</evidence>
<gene>
    <name evidence="18" type="primary">galT</name>
    <name evidence="18" type="ORF">GII30_05630</name>
</gene>
<evidence type="ECO:0000259" key="17">
    <source>
        <dbReference type="Pfam" id="PF02744"/>
    </source>
</evidence>
<dbReference type="RefSeq" id="WP_005190860.1">
    <property type="nucleotide sequence ID" value="NZ_CP045805.1"/>
</dbReference>
<keyword evidence="8 14" id="KW-0479">Metal-binding</keyword>
<keyword evidence="11 15" id="KW-0119">Carbohydrate metabolism</keyword>
<dbReference type="AlphaFoldDB" id="A0A857LKR5"/>
<evidence type="ECO:0000256" key="6">
    <source>
        <dbReference type="ARBA" id="ARBA00022679"/>
    </source>
</evidence>
<feature type="binding site" evidence="14">
    <location>
        <position position="76"/>
    </location>
    <ligand>
        <name>Zn(2+)</name>
        <dbReference type="ChEBI" id="CHEBI:29105"/>
    </ligand>
</feature>
<organism evidence="18">
    <name type="scientific">Gordonia amarae</name>
    <dbReference type="NCBI Taxonomy" id="36821"/>
    <lineage>
        <taxon>Bacteria</taxon>
        <taxon>Bacillati</taxon>
        <taxon>Actinomycetota</taxon>
        <taxon>Actinomycetes</taxon>
        <taxon>Mycobacteriales</taxon>
        <taxon>Gordoniaceae</taxon>
        <taxon>Gordonia</taxon>
    </lineage>
</organism>
<name>A0A857LKR5_9ACTN</name>
<evidence type="ECO:0000259" key="16">
    <source>
        <dbReference type="Pfam" id="PF01087"/>
    </source>
</evidence>
<dbReference type="InterPro" id="IPR036265">
    <property type="entry name" value="HIT-like_sf"/>
</dbReference>
<evidence type="ECO:0000256" key="12">
    <source>
        <dbReference type="NCBIfam" id="TIGR00209"/>
    </source>
</evidence>